<dbReference type="GO" id="GO:0003677">
    <property type="term" value="F:DNA binding"/>
    <property type="evidence" value="ECO:0007669"/>
    <property type="project" value="UniProtKB-KW"/>
</dbReference>
<dbReference type="GO" id="GO:0003700">
    <property type="term" value="F:DNA-binding transcription factor activity"/>
    <property type="evidence" value="ECO:0007669"/>
    <property type="project" value="InterPro"/>
</dbReference>
<dbReference type="InterPro" id="IPR000847">
    <property type="entry name" value="LysR_HTH_N"/>
</dbReference>
<name>A0A2A4AFS0_9CORY</name>
<feature type="domain" description="HTH lysR-type" evidence="6">
    <location>
        <begin position="1"/>
        <end position="58"/>
    </location>
</feature>
<dbReference type="PANTHER" id="PTHR30346:SF0">
    <property type="entry name" value="HCA OPERON TRANSCRIPTIONAL ACTIVATOR HCAR"/>
    <property type="match status" value="1"/>
</dbReference>
<comment type="caution">
    <text evidence="7">The sequence shown here is derived from an EMBL/GenBank/DDBJ whole genome shotgun (WGS) entry which is preliminary data.</text>
</comment>
<sequence length="321" mass="35360">MDSRQLLYFRSVVDYGSFTHAAEALDMTQPSLSLSIRKLEKELDVQLLTRGRAGVKTTEAGDYLYSIAAKMDTLLSDAAQRITEIASGAAGSVSIASAPEFNWLFMPEVLHRMVDRAPEVNIFLDDPEPTITLRRILEGSIDLGLMPSTDPRAFAQRYHDELNVHVASEMEFRVAVPDRLQHLPNPVSLHDIAEETWILPPRNPEFVGLPELLDQVFAKHPDAVPSRVQEISTLQTGLPLVSGGIGVCLVPSSAQALNHRGIHLREIAEGIPPMQSLLIYRRERDLSPAANQLVDLILSVGGESEETLLHKSVHSAEADKA</sequence>
<proteinExistence type="inferred from homology"/>
<evidence type="ECO:0000313" key="8">
    <source>
        <dbReference type="Proteomes" id="UP000218690"/>
    </source>
</evidence>
<dbReference type="Gene3D" id="3.40.190.10">
    <property type="entry name" value="Periplasmic binding protein-like II"/>
    <property type="match status" value="2"/>
</dbReference>
<keyword evidence="2" id="KW-0805">Transcription regulation</keyword>
<accession>A0A2A4AFS0</accession>
<dbReference type="InterPro" id="IPR036388">
    <property type="entry name" value="WH-like_DNA-bd_sf"/>
</dbReference>
<evidence type="ECO:0000313" key="7">
    <source>
        <dbReference type="EMBL" id="PCC82615.1"/>
    </source>
</evidence>
<dbReference type="Proteomes" id="UP000218690">
    <property type="component" value="Unassembled WGS sequence"/>
</dbReference>
<evidence type="ECO:0000256" key="4">
    <source>
        <dbReference type="ARBA" id="ARBA00023159"/>
    </source>
</evidence>
<dbReference type="SUPFAM" id="SSF53850">
    <property type="entry name" value="Periplasmic binding protein-like II"/>
    <property type="match status" value="1"/>
</dbReference>
<dbReference type="Gene3D" id="1.10.10.10">
    <property type="entry name" value="Winged helix-like DNA-binding domain superfamily/Winged helix DNA-binding domain"/>
    <property type="match status" value="1"/>
</dbReference>
<dbReference type="InterPro" id="IPR005119">
    <property type="entry name" value="LysR_subst-bd"/>
</dbReference>
<dbReference type="PROSITE" id="PS50931">
    <property type="entry name" value="HTH_LYSR"/>
    <property type="match status" value="1"/>
</dbReference>
<organism evidence="7 8">
    <name type="scientific">Corynebacterium accolens</name>
    <dbReference type="NCBI Taxonomy" id="38284"/>
    <lineage>
        <taxon>Bacteria</taxon>
        <taxon>Bacillati</taxon>
        <taxon>Actinomycetota</taxon>
        <taxon>Actinomycetes</taxon>
        <taxon>Mycobacteriales</taxon>
        <taxon>Corynebacteriaceae</taxon>
        <taxon>Corynebacterium</taxon>
    </lineage>
</organism>
<dbReference type="PRINTS" id="PR00039">
    <property type="entry name" value="HTHLYSR"/>
</dbReference>
<dbReference type="AlphaFoldDB" id="A0A2A4AFS0"/>
<evidence type="ECO:0000256" key="2">
    <source>
        <dbReference type="ARBA" id="ARBA00023015"/>
    </source>
</evidence>
<dbReference type="EMBL" id="NWBP01000023">
    <property type="protein sequence ID" value="PCC82615.1"/>
    <property type="molecule type" value="Genomic_DNA"/>
</dbReference>
<dbReference type="Pfam" id="PF00126">
    <property type="entry name" value="HTH_1"/>
    <property type="match status" value="1"/>
</dbReference>
<dbReference type="InterPro" id="IPR036390">
    <property type="entry name" value="WH_DNA-bd_sf"/>
</dbReference>
<evidence type="ECO:0000259" key="6">
    <source>
        <dbReference type="PROSITE" id="PS50931"/>
    </source>
</evidence>
<evidence type="ECO:0000256" key="5">
    <source>
        <dbReference type="ARBA" id="ARBA00023163"/>
    </source>
</evidence>
<gene>
    <name evidence="7" type="ORF">COM45_07280</name>
</gene>
<comment type="similarity">
    <text evidence="1">Belongs to the LysR transcriptional regulatory family.</text>
</comment>
<evidence type="ECO:0000256" key="1">
    <source>
        <dbReference type="ARBA" id="ARBA00009437"/>
    </source>
</evidence>
<dbReference type="SUPFAM" id="SSF46785">
    <property type="entry name" value="Winged helix' DNA-binding domain"/>
    <property type="match status" value="1"/>
</dbReference>
<dbReference type="GO" id="GO:0032993">
    <property type="term" value="C:protein-DNA complex"/>
    <property type="evidence" value="ECO:0007669"/>
    <property type="project" value="TreeGrafter"/>
</dbReference>
<reference evidence="7 8" key="1">
    <citation type="submission" date="2017-09" db="EMBL/GenBank/DDBJ databases">
        <title>Draft Genome Sequence of Corynebacterium accolens AH4003.</title>
        <authorList>
            <person name="Chen Y."/>
            <person name="Oosthuysen W.F."/>
            <person name="Kelley S."/>
            <person name="Horswill A."/>
        </authorList>
    </citation>
    <scope>NUCLEOTIDE SEQUENCE [LARGE SCALE GENOMIC DNA]</scope>
    <source>
        <strain evidence="7 8">AH4003</strain>
    </source>
</reference>
<keyword evidence="3" id="KW-0238">DNA-binding</keyword>
<keyword evidence="4" id="KW-0010">Activator</keyword>
<dbReference type="PANTHER" id="PTHR30346">
    <property type="entry name" value="TRANSCRIPTIONAL DUAL REGULATOR HCAR-RELATED"/>
    <property type="match status" value="1"/>
</dbReference>
<dbReference type="FunFam" id="1.10.10.10:FF:000001">
    <property type="entry name" value="LysR family transcriptional regulator"/>
    <property type="match status" value="1"/>
</dbReference>
<dbReference type="Pfam" id="PF03466">
    <property type="entry name" value="LysR_substrate"/>
    <property type="match status" value="1"/>
</dbReference>
<dbReference type="CDD" id="cd08414">
    <property type="entry name" value="PBP2_LTTR_aromatics_like"/>
    <property type="match status" value="1"/>
</dbReference>
<evidence type="ECO:0000256" key="3">
    <source>
        <dbReference type="ARBA" id="ARBA00023125"/>
    </source>
</evidence>
<protein>
    <submittedName>
        <fullName evidence="7">LysR family transcriptional regulator</fullName>
    </submittedName>
</protein>
<keyword evidence="5" id="KW-0804">Transcription</keyword>